<keyword evidence="9" id="KW-0547">Nucleotide-binding</keyword>
<dbReference type="FunFam" id="1.10.510.10:FF:000240">
    <property type="entry name" value="Lectin-domain containing receptor kinase A4.3"/>
    <property type="match status" value="1"/>
</dbReference>
<evidence type="ECO:0000256" key="6">
    <source>
        <dbReference type="ARBA" id="ARBA00022679"/>
    </source>
</evidence>
<dbReference type="GO" id="GO:0004674">
    <property type="term" value="F:protein serine/threonine kinase activity"/>
    <property type="evidence" value="ECO:0007669"/>
    <property type="project" value="UniProtKB-KW"/>
</dbReference>
<keyword evidence="5" id="KW-0723">Serine/threonine-protein kinase</keyword>
<evidence type="ECO:0000313" key="18">
    <source>
        <dbReference type="Proteomes" id="UP000317650"/>
    </source>
</evidence>
<keyword evidence="7" id="KW-0812">Transmembrane</keyword>
<evidence type="ECO:0000259" key="16">
    <source>
        <dbReference type="PROSITE" id="PS50011"/>
    </source>
</evidence>
<comment type="similarity">
    <text evidence="3">In the C-terminal section; belongs to the protein kinase superfamily. Ser/Thr protein kinase family.</text>
</comment>
<dbReference type="AlphaFoldDB" id="A0A4S8IFJ2"/>
<dbReference type="PANTHER" id="PTHR27002">
    <property type="entry name" value="RECEPTOR-LIKE SERINE/THREONINE-PROTEIN KINASE SD1-8"/>
    <property type="match status" value="1"/>
</dbReference>
<dbReference type="EMBL" id="PYDT01000010">
    <property type="protein sequence ID" value="THU47018.1"/>
    <property type="molecule type" value="Genomic_DNA"/>
</dbReference>
<evidence type="ECO:0000313" key="17">
    <source>
        <dbReference type="EMBL" id="THU47018.1"/>
    </source>
</evidence>
<keyword evidence="8" id="KW-0732">Signal</keyword>
<dbReference type="PROSITE" id="PS50011">
    <property type="entry name" value="PROTEIN_KINASE_DOM"/>
    <property type="match status" value="1"/>
</dbReference>
<evidence type="ECO:0000256" key="11">
    <source>
        <dbReference type="ARBA" id="ARBA00022840"/>
    </source>
</evidence>
<gene>
    <name evidence="17" type="ORF">C4D60_Mb09t11080</name>
</gene>
<dbReference type="GO" id="GO:0005524">
    <property type="term" value="F:ATP binding"/>
    <property type="evidence" value="ECO:0007669"/>
    <property type="project" value="UniProtKB-KW"/>
</dbReference>
<keyword evidence="6" id="KW-0808">Transferase</keyword>
<keyword evidence="14" id="KW-0675">Receptor</keyword>
<evidence type="ECO:0000256" key="9">
    <source>
        <dbReference type="ARBA" id="ARBA00022741"/>
    </source>
</evidence>
<dbReference type="Gene3D" id="1.10.510.10">
    <property type="entry name" value="Transferase(Phosphotransferase) domain 1"/>
    <property type="match status" value="1"/>
</dbReference>
<evidence type="ECO:0000256" key="3">
    <source>
        <dbReference type="ARBA" id="ARBA00010217"/>
    </source>
</evidence>
<dbReference type="Proteomes" id="UP000317650">
    <property type="component" value="Chromosome 9"/>
</dbReference>
<evidence type="ECO:0000256" key="13">
    <source>
        <dbReference type="ARBA" id="ARBA00023136"/>
    </source>
</evidence>
<sequence>MLGIVCFGIDATDSEQASQVESLLFDLSTLRVATVNFSEENKLGEGGFGAVYKHRNLVKLLGVCLEEEKMIVYEYVPNTSLDKFLFDPARGEQLTWGIRYKIICGIARGLLYLHEESQLKIIHRDLKACNILLDADMNPKISDFGLAKLFDGEQTQGMTSRVVGTFGYMAPEYVIHGQFSIKSDVFSFGVLVLEILTGRKNSTACSPENTEDLLSYVNVGEMARKISLGDGRSSLGQSIPWKRPVKMYADWAIVCAGKPVCQAYYVDSRRDA</sequence>
<evidence type="ECO:0000256" key="2">
    <source>
        <dbReference type="ARBA" id="ARBA00008536"/>
    </source>
</evidence>
<evidence type="ECO:0000256" key="4">
    <source>
        <dbReference type="ARBA" id="ARBA00022475"/>
    </source>
</evidence>
<accession>A0A4S8IFJ2</accession>
<keyword evidence="13" id="KW-0472">Membrane</keyword>
<evidence type="ECO:0000256" key="10">
    <source>
        <dbReference type="ARBA" id="ARBA00022777"/>
    </source>
</evidence>
<keyword evidence="4" id="KW-1003">Cell membrane</keyword>
<keyword evidence="18" id="KW-1185">Reference proteome</keyword>
<dbReference type="GO" id="GO:0002229">
    <property type="term" value="P:defense response to oomycetes"/>
    <property type="evidence" value="ECO:0007669"/>
    <property type="project" value="UniProtKB-ARBA"/>
</dbReference>
<dbReference type="Pfam" id="PF07714">
    <property type="entry name" value="PK_Tyr_Ser-Thr"/>
    <property type="match status" value="1"/>
</dbReference>
<evidence type="ECO:0000256" key="15">
    <source>
        <dbReference type="ARBA" id="ARBA00023180"/>
    </source>
</evidence>
<dbReference type="InterPro" id="IPR011009">
    <property type="entry name" value="Kinase-like_dom_sf"/>
</dbReference>
<organism evidence="17 18">
    <name type="scientific">Musa balbisiana</name>
    <name type="common">Banana</name>
    <dbReference type="NCBI Taxonomy" id="52838"/>
    <lineage>
        <taxon>Eukaryota</taxon>
        <taxon>Viridiplantae</taxon>
        <taxon>Streptophyta</taxon>
        <taxon>Embryophyta</taxon>
        <taxon>Tracheophyta</taxon>
        <taxon>Spermatophyta</taxon>
        <taxon>Magnoliopsida</taxon>
        <taxon>Liliopsida</taxon>
        <taxon>Zingiberales</taxon>
        <taxon>Musaceae</taxon>
        <taxon>Musa</taxon>
    </lineage>
</organism>
<comment type="subcellular location">
    <subcellularLocation>
        <location evidence="1">Cell membrane</location>
        <topology evidence="1">Single-pass type I membrane protein</topology>
    </subcellularLocation>
</comment>
<evidence type="ECO:0000256" key="14">
    <source>
        <dbReference type="ARBA" id="ARBA00023170"/>
    </source>
</evidence>
<dbReference type="GO" id="GO:0005886">
    <property type="term" value="C:plasma membrane"/>
    <property type="evidence" value="ECO:0007669"/>
    <property type="project" value="UniProtKB-SubCell"/>
</dbReference>
<evidence type="ECO:0000256" key="1">
    <source>
        <dbReference type="ARBA" id="ARBA00004251"/>
    </source>
</evidence>
<evidence type="ECO:0000256" key="7">
    <source>
        <dbReference type="ARBA" id="ARBA00022692"/>
    </source>
</evidence>
<reference evidence="17 18" key="1">
    <citation type="journal article" date="2019" name="Nat. Plants">
        <title>Genome sequencing of Musa balbisiana reveals subgenome evolution and function divergence in polyploid bananas.</title>
        <authorList>
            <person name="Yao X."/>
        </authorList>
    </citation>
    <scope>NUCLEOTIDE SEQUENCE [LARGE SCALE GENOMIC DNA]</scope>
    <source>
        <strain evidence="18">cv. DH-PKW</strain>
        <tissue evidence="17">Leaves</tissue>
    </source>
</reference>
<protein>
    <recommendedName>
        <fullName evidence="16">Protein kinase domain-containing protein</fullName>
    </recommendedName>
</protein>
<keyword evidence="12" id="KW-1133">Transmembrane helix</keyword>
<keyword evidence="10" id="KW-0418">Kinase</keyword>
<dbReference type="STRING" id="52838.A0A4S8IFJ2"/>
<dbReference type="SUPFAM" id="SSF56112">
    <property type="entry name" value="Protein kinase-like (PK-like)"/>
    <property type="match status" value="1"/>
</dbReference>
<dbReference type="SMART" id="SM00220">
    <property type="entry name" value="S_TKc"/>
    <property type="match status" value="1"/>
</dbReference>
<keyword evidence="11" id="KW-0067">ATP-binding</keyword>
<evidence type="ECO:0000256" key="5">
    <source>
        <dbReference type="ARBA" id="ARBA00022527"/>
    </source>
</evidence>
<dbReference type="InterPro" id="IPR001245">
    <property type="entry name" value="Ser-Thr/Tyr_kinase_cat_dom"/>
</dbReference>
<feature type="domain" description="Protein kinase" evidence="16">
    <location>
        <begin position="1"/>
        <end position="272"/>
    </location>
</feature>
<comment type="caution">
    <text evidence="17">The sequence shown here is derived from an EMBL/GenBank/DDBJ whole genome shotgun (WGS) entry which is preliminary data.</text>
</comment>
<evidence type="ECO:0000256" key="12">
    <source>
        <dbReference type="ARBA" id="ARBA00022989"/>
    </source>
</evidence>
<dbReference type="PROSITE" id="PS00108">
    <property type="entry name" value="PROTEIN_KINASE_ST"/>
    <property type="match status" value="1"/>
</dbReference>
<comment type="similarity">
    <text evidence="2">In the N-terminal section; belongs to the leguminous lectin family.</text>
</comment>
<dbReference type="InterPro" id="IPR008271">
    <property type="entry name" value="Ser/Thr_kinase_AS"/>
</dbReference>
<evidence type="ECO:0000256" key="8">
    <source>
        <dbReference type="ARBA" id="ARBA00022729"/>
    </source>
</evidence>
<dbReference type="PANTHER" id="PTHR27002:SF1040">
    <property type="entry name" value="OS07G0538400 PROTEIN"/>
    <property type="match status" value="1"/>
</dbReference>
<keyword evidence="15" id="KW-0325">Glycoprotein</keyword>
<proteinExistence type="inferred from homology"/>
<dbReference type="InterPro" id="IPR000719">
    <property type="entry name" value="Prot_kinase_dom"/>
</dbReference>
<dbReference type="Gene3D" id="3.30.200.20">
    <property type="entry name" value="Phosphorylase Kinase, domain 1"/>
    <property type="match status" value="2"/>
</dbReference>
<name>A0A4S8IFJ2_MUSBA</name>